<evidence type="ECO:0000256" key="17">
    <source>
        <dbReference type="PROSITE-ProRule" id="PRU01256"/>
    </source>
</evidence>
<accession>A0A4V6RHI2</accession>
<dbReference type="FunCoup" id="A0A4V6RHI2">
    <property type="interactions" value="295"/>
</dbReference>
<keyword evidence="24" id="KW-1185">Reference proteome</keyword>
<comment type="subcellular location">
    <subcellularLocation>
        <location evidence="2 18">Nucleus</location>
    </subcellularLocation>
</comment>
<evidence type="ECO:0000259" key="20">
    <source>
        <dbReference type="PROSITE" id="PS50089"/>
    </source>
</evidence>
<dbReference type="NCBIfam" id="TIGR00599">
    <property type="entry name" value="rad18"/>
    <property type="match status" value="1"/>
</dbReference>
<gene>
    <name evidence="23" type="ORF">EX30DRAFT_393840</name>
</gene>
<evidence type="ECO:0000256" key="11">
    <source>
        <dbReference type="ARBA" id="ARBA00022786"/>
    </source>
</evidence>
<feature type="compositionally biased region" description="Polar residues" evidence="19">
    <location>
        <begin position="484"/>
        <end position="493"/>
    </location>
</feature>
<feature type="region of interest" description="Disordered" evidence="19">
    <location>
        <begin position="468"/>
        <end position="521"/>
    </location>
</feature>
<comment type="function">
    <text evidence="18">E3 RING-finger protein, member of the UBC2/RAD6 epistasis group. Associates to the E2 ubiquitin conjugating enzyme UBC2/RAD6 to form the UBC2-RAD18 ubiquitin ligase complex involved in postreplicative repair (PRR) of damaged DNA.</text>
</comment>
<dbReference type="Gene3D" id="3.30.40.10">
    <property type="entry name" value="Zinc/RING finger domain, C3HC4 (zinc finger)"/>
    <property type="match status" value="1"/>
</dbReference>
<dbReference type="PROSITE" id="PS50089">
    <property type="entry name" value="ZF_RING_2"/>
    <property type="match status" value="1"/>
</dbReference>
<feature type="domain" description="SAP" evidence="21">
    <location>
        <begin position="275"/>
        <end position="309"/>
    </location>
</feature>
<dbReference type="InterPro" id="IPR039577">
    <property type="entry name" value="Rad18"/>
</dbReference>
<organism evidence="23 24">
    <name type="scientific">Ascodesmis nigricans</name>
    <dbReference type="NCBI Taxonomy" id="341454"/>
    <lineage>
        <taxon>Eukaryota</taxon>
        <taxon>Fungi</taxon>
        <taxon>Dikarya</taxon>
        <taxon>Ascomycota</taxon>
        <taxon>Pezizomycotina</taxon>
        <taxon>Pezizomycetes</taxon>
        <taxon>Pezizales</taxon>
        <taxon>Ascodesmidaceae</taxon>
        <taxon>Ascodesmis</taxon>
    </lineage>
</organism>
<evidence type="ECO:0000256" key="14">
    <source>
        <dbReference type="ARBA" id="ARBA00023204"/>
    </source>
</evidence>
<dbReference type="UniPathway" id="UPA00143"/>
<protein>
    <recommendedName>
        <fullName evidence="6 18">Postreplication repair E3 ubiquitin-protein ligase RAD18</fullName>
        <ecNumber evidence="5 18">2.3.2.27</ecNumber>
    </recommendedName>
    <alternativeName>
        <fullName evidence="18">RING-type E3 ubiquitin transferase RAD18</fullName>
    </alternativeName>
</protein>
<sequence length="544" mass="60440">MNRLNDLDATLPDPADWATSRIPDLAVLDAALRCEICKDFYTAPVITNCGHTFCSLCIRRCLGADEKCATCRAPEQESRLRKNGAVQQAVDAFMAVRATLLEAVSGIEEAEVSGQAVNAEEAAEVEDEIEEVADIPPPSSQRRRGRPRKKKADDEDGDEDEYRPRSQETPPEPPKRSLRERPPDDGLVACPICNRRMKEAQVSLHIDDCLAGKPYIPPREPPSLSSPRKPSTLPSSSAPPSRPTLTQSRFQPSSTFPPSTAPPTGLFQPLPKITYSLFTDTKLRTKLRELGIRSDGPKKLLQDRHTEWLNLWNANVDSPRPRTKRQLLDELEAWERAHVRPANNKTKAPEWSDEKWQEKHADTFADLIAKARGSIQKRRKVEADEDEVEERISGEVEGAQIEQLRSSQPPPPNPQLRTANSAPAEMGSFPPSSQTTTLLPSSQPLQQSSQPLIQGPSHHLMTYQNISRPHHETIPPHGAASLLPSHSSANPYPTRNPHPPTNPQENQYVSSIPYVPGPDRLPAEKRKYETILDEIPWAGPGRAG</sequence>
<evidence type="ECO:0000256" key="8">
    <source>
        <dbReference type="ARBA" id="ARBA00022723"/>
    </source>
</evidence>
<dbReference type="GO" id="GO:0097505">
    <property type="term" value="C:Rad6-Rad18 complex"/>
    <property type="evidence" value="ECO:0007669"/>
    <property type="project" value="TreeGrafter"/>
</dbReference>
<evidence type="ECO:0000256" key="7">
    <source>
        <dbReference type="ARBA" id="ARBA00022679"/>
    </source>
</evidence>
<feature type="region of interest" description="Disordered" evidence="19">
    <location>
        <begin position="374"/>
        <end position="456"/>
    </location>
</feature>
<evidence type="ECO:0000313" key="23">
    <source>
        <dbReference type="EMBL" id="TGZ84335.1"/>
    </source>
</evidence>
<feature type="domain" description="RING-type" evidence="20">
    <location>
        <begin position="34"/>
        <end position="72"/>
    </location>
</feature>
<feature type="compositionally biased region" description="Basic and acidic residues" evidence="19">
    <location>
        <begin position="173"/>
        <end position="184"/>
    </location>
</feature>
<evidence type="ECO:0000256" key="4">
    <source>
        <dbReference type="ARBA" id="ARBA00009506"/>
    </source>
</evidence>
<dbReference type="SMART" id="SM00734">
    <property type="entry name" value="ZnF_Rad18"/>
    <property type="match status" value="1"/>
</dbReference>
<dbReference type="PROSITE" id="PS51908">
    <property type="entry name" value="ZF_UBZ4"/>
    <property type="match status" value="1"/>
</dbReference>
<evidence type="ECO:0000256" key="16">
    <source>
        <dbReference type="PROSITE-ProRule" id="PRU00175"/>
    </source>
</evidence>
<evidence type="ECO:0000256" key="15">
    <source>
        <dbReference type="ARBA" id="ARBA00023242"/>
    </source>
</evidence>
<evidence type="ECO:0000256" key="2">
    <source>
        <dbReference type="ARBA" id="ARBA00004123"/>
    </source>
</evidence>
<dbReference type="EMBL" id="ML220113">
    <property type="protein sequence ID" value="TGZ84335.1"/>
    <property type="molecule type" value="Genomic_DNA"/>
</dbReference>
<keyword evidence="12 18" id="KW-0862">Zinc</keyword>
<evidence type="ECO:0000256" key="9">
    <source>
        <dbReference type="ARBA" id="ARBA00022763"/>
    </source>
</evidence>
<dbReference type="InterPro" id="IPR017907">
    <property type="entry name" value="Znf_RING_CS"/>
</dbReference>
<reference evidence="23 24" key="1">
    <citation type="submission" date="2019-04" db="EMBL/GenBank/DDBJ databases">
        <title>Comparative genomics and transcriptomics to analyze fruiting body development in filamentous ascomycetes.</title>
        <authorList>
            <consortium name="DOE Joint Genome Institute"/>
            <person name="Lutkenhaus R."/>
            <person name="Traeger S."/>
            <person name="Breuer J."/>
            <person name="Kuo A."/>
            <person name="Lipzen A."/>
            <person name="Pangilinan J."/>
            <person name="Dilworth D."/>
            <person name="Sandor L."/>
            <person name="Poggeler S."/>
            <person name="Barry K."/>
            <person name="Grigoriev I.V."/>
            <person name="Nowrousian M."/>
        </authorList>
    </citation>
    <scope>NUCLEOTIDE SEQUENCE [LARGE SCALE GENOMIC DNA]</scope>
    <source>
        <strain evidence="23 24">CBS 389.68</strain>
    </source>
</reference>
<name>A0A4V6RHI2_9PEZI</name>
<feature type="compositionally biased region" description="Acidic residues" evidence="19">
    <location>
        <begin position="121"/>
        <end position="133"/>
    </location>
</feature>
<dbReference type="GO" id="GO:0006281">
    <property type="term" value="P:DNA repair"/>
    <property type="evidence" value="ECO:0007669"/>
    <property type="project" value="UniProtKB-KW"/>
</dbReference>
<comment type="pathway">
    <text evidence="3 18">Protein modification; protein ubiquitination.</text>
</comment>
<comment type="subunit">
    <text evidence="18">Interacts with E2 UBC2, forming a complex with ubiquitin ligase activity.</text>
</comment>
<evidence type="ECO:0000256" key="10">
    <source>
        <dbReference type="ARBA" id="ARBA00022771"/>
    </source>
</evidence>
<evidence type="ECO:0000256" key="19">
    <source>
        <dbReference type="SAM" id="MobiDB-lite"/>
    </source>
</evidence>
<evidence type="ECO:0000256" key="18">
    <source>
        <dbReference type="RuleBase" id="RU368093"/>
    </source>
</evidence>
<evidence type="ECO:0000256" key="5">
    <source>
        <dbReference type="ARBA" id="ARBA00012483"/>
    </source>
</evidence>
<dbReference type="GO" id="GO:0005634">
    <property type="term" value="C:nucleus"/>
    <property type="evidence" value="ECO:0007669"/>
    <property type="project" value="UniProtKB-SubCell"/>
</dbReference>
<dbReference type="GO" id="GO:0006301">
    <property type="term" value="P:DNA damage tolerance"/>
    <property type="evidence" value="ECO:0007669"/>
    <property type="project" value="InterPro"/>
</dbReference>
<keyword evidence="7 18" id="KW-0808">Transferase</keyword>
<dbReference type="Gene3D" id="3.30.160.60">
    <property type="entry name" value="Classic Zinc Finger"/>
    <property type="match status" value="1"/>
</dbReference>
<dbReference type="InParanoid" id="A0A4V6RHI2"/>
<evidence type="ECO:0000256" key="6">
    <source>
        <dbReference type="ARBA" id="ARBA00015551"/>
    </source>
</evidence>
<evidence type="ECO:0000313" key="24">
    <source>
        <dbReference type="Proteomes" id="UP000298138"/>
    </source>
</evidence>
<feature type="region of interest" description="Disordered" evidence="19">
    <location>
        <begin position="111"/>
        <end position="184"/>
    </location>
</feature>
<dbReference type="GO" id="GO:0003697">
    <property type="term" value="F:single-stranded DNA binding"/>
    <property type="evidence" value="ECO:0007669"/>
    <property type="project" value="UniProtKB-UniRule"/>
</dbReference>
<dbReference type="SUPFAM" id="SSF57850">
    <property type="entry name" value="RING/U-box"/>
    <property type="match status" value="1"/>
</dbReference>
<dbReference type="STRING" id="341454.A0A4V6RHI2"/>
<dbReference type="GO" id="GO:0061630">
    <property type="term" value="F:ubiquitin protein ligase activity"/>
    <property type="evidence" value="ECO:0007669"/>
    <property type="project" value="UniProtKB-UniRule"/>
</dbReference>
<proteinExistence type="inferred from homology"/>
<evidence type="ECO:0000259" key="22">
    <source>
        <dbReference type="PROSITE" id="PS51908"/>
    </source>
</evidence>
<dbReference type="InterPro" id="IPR006642">
    <property type="entry name" value="Rad18_UBZ4"/>
</dbReference>
<dbReference type="GO" id="GO:0008270">
    <property type="term" value="F:zinc ion binding"/>
    <property type="evidence" value="ECO:0007669"/>
    <property type="project" value="UniProtKB-KW"/>
</dbReference>
<dbReference type="GO" id="GO:0006513">
    <property type="term" value="P:protein monoubiquitination"/>
    <property type="evidence" value="ECO:0007669"/>
    <property type="project" value="InterPro"/>
</dbReference>
<feature type="region of interest" description="Disordered" evidence="19">
    <location>
        <begin position="217"/>
        <end position="270"/>
    </location>
</feature>
<keyword evidence="11 18" id="KW-0833">Ubl conjugation pathway</keyword>
<dbReference type="InterPro" id="IPR013083">
    <property type="entry name" value="Znf_RING/FYVE/PHD"/>
</dbReference>
<comment type="catalytic activity">
    <reaction evidence="1 18">
        <text>S-ubiquitinyl-[E2 ubiquitin-conjugating enzyme]-L-cysteine + [acceptor protein]-L-lysine = [E2 ubiquitin-conjugating enzyme]-L-cysteine + N(6)-ubiquitinyl-[acceptor protein]-L-lysine.</text>
        <dbReference type="EC" id="2.3.2.27"/>
    </reaction>
</comment>
<dbReference type="PROSITE" id="PS00518">
    <property type="entry name" value="ZF_RING_1"/>
    <property type="match status" value="1"/>
</dbReference>
<dbReference type="Proteomes" id="UP000298138">
    <property type="component" value="Unassembled WGS sequence"/>
</dbReference>
<feature type="compositionally biased region" description="Low complexity" evidence="19">
    <location>
        <begin position="222"/>
        <end position="264"/>
    </location>
</feature>
<evidence type="ECO:0000256" key="13">
    <source>
        <dbReference type="ARBA" id="ARBA00023125"/>
    </source>
</evidence>
<dbReference type="PROSITE" id="PS50800">
    <property type="entry name" value="SAP"/>
    <property type="match status" value="1"/>
</dbReference>
<evidence type="ECO:0000256" key="3">
    <source>
        <dbReference type="ARBA" id="ARBA00004906"/>
    </source>
</evidence>
<dbReference type="InterPro" id="IPR003034">
    <property type="entry name" value="SAP_dom"/>
</dbReference>
<dbReference type="OrthoDB" id="9049620at2759"/>
<feature type="compositionally biased region" description="Low complexity" evidence="19">
    <location>
        <begin position="430"/>
        <end position="452"/>
    </location>
</feature>
<dbReference type="SMART" id="SM00513">
    <property type="entry name" value="SAP"/>
    <property type="match status" value="1"/>
</dbReference>
<dbReference type="FunFam" id="3.30.40.10:FF:000172">
    <property type="entry name" value="E3 ubiquitin-protein ligase RAD18"/>
    <property type="match status" value="1"/>
</dbReference>
<evidence type="ECO:0000259" key="21">
    <source>
        <dbReference type="PROSITE" id="PS50800"/>
    </source>
</evidence>
<keyword evidence="13 18" id="KW-0238">DNA-binding</keyword>
<feature type="domain" description="UBZ4-type" evidence="22">
    <location>
        <begin position="187"/>
        <end position="214"/>
    </location>
</feature>
<dbReference type="Pfam" id="PF13923">
    <property type="entry name" value="zf-C3HC4_2"/>
    <property type="match status" value="1"/>
</dbReference>
<dbReference type="AlphaFoldDB" id="A0A4V6RHI2"/>
<dbReference type="SMART" id="SM00184">
    <property type="entry name" value="RING"/>
    <property type="match status" value="1"/>
</dbReference>
<feature type="compositionally biased region" description="Basic residues" evidence="19">
    <location>
        <begin position="141"/>
        <end position="150"/>
    </location>
</feature>
<dbReference type="InterPro" id="IPR004580">
    <property type="entry name" value="Rad18_fungi"/>
</dbReference>
<dbReference type="PANTHER" id="PTHR14134:SF2">
    <property type="entry name" value="E3 UBIQUITIN-PROTEIN LIGASE RAD18"/>
    <property type="match status" value="1"/>
</dbReference>
<keyword evidence="10 16" id="KW-0863">Zinc-finger</keyword>
<evidence type="ECO:0000256" key="1">
    <source>
        <dbReference type="ARBA" id="ARBA00000900"/>
    </source>
</evidence>
<dbReference type="InterPro" id="IPR001841">
    <property type="entry name" value="Znf_RING"/>
</dbReference>
<keyword evidence="9 17" id="KW-0227">DNA damage</keyword>
<dbReference type="Pfam" id="PF02037">
    <property type="entry name" value="SAP"/>
    <property type="match status" value="1"/>
</dbReference>
<dbReference type="PANTHER" id="PTHR14134">
    <property type="entry name" value="E3 UBIQUITIN-PROTEIN LIGASE RAD18"/>
    <property type="match status" value="1"/>
</dbReference>
<comment type="similarity">
    <text evidence="4 18">Belongs to the RAD18 family.</text>
</comment>
<dbReference type="EC" id="2.3.2.27" evidence="5 18"/>
<keyword evidence="14 17" id="KW-0234">DNA repair</keyword>
<keyword evidence="15 18" id="KW-0539">Nucleus</keyword>
<evidence type="ECO:0000256" key="12">
    <source>
        <dbReference type="ARBA" id="ARBA00022833"/>
    </source>
</evidence>
<keyword evidence="8 18" id="KW-0479">Metal-binding</keyword>